<evidence type="ECO:0008006" key="3">
    <source>
        <dbReference type="Google" id="ProtNLM"/>
    </source>
</evidence>
<gene>
    <name evidence="1" type="ORF">AN484_11195</name>
</gene>
<proteinExistence type="predicted"/>
<evidence type="ECO:0000313" key="1">
    <source>
        <dbReference type="EMBL" id="OBQ43688.1"/>
    </source>
</evidence>
<dbReference type="AlphaFoldDB" id="A0A1B7X2V2"/>
<dbReference type="Proteomes" id="UP000092093">
    <property type="component" value="Unassembled WGS sequence"/>
</dbReference>
<dbReference type="EMBL" id="LJOW01000046">
    <property type="protein sequence ID" value="OBQ43688.1"/>
    <property type="molecule type" value="Genomic_DNA"/>
</dbReference>
<accession>A0A1B7X2V2</accession>
<comment type="caution">
    <text evidence="1">The sequence shown here is derived from an EMBL/GenBank/DDBJ whole genome shotgun (WGS) entry which is preliminary data.</text>
</comment>
<evidence type="ECO:0000313" key="2">
    <source>
        <dbReference type="Proteomes" id="UP000092093"/>
    </source>
</evidence>
<protein>
    <recommendedName>
        <fullName evidence="3">Lipoprotein</fullName>
    </recommendedName>
</protein>
<reference evidence="1 2" key="1">
    <citation type="submission" date="2015-09" db="EMBL/GenBank/DDBJ databases">
        <title>Aphanizomenon flos-aquae WA102.</title>
        <authorList>
            <person name="Driscoll C."/>
        </authorList>
    </citation>
    <scope>NUCLEOTIDE SEQUENCE [LARGE SCALE GENOMIC DNA]</scope>
    <source>
        <strain evidence="1">WA102</strain>
    </source>
</reference>
<name>A0A1B7X2V2_APHFL</name>
<dbReference type="PROSITE" id="PS51257">
    <property type="entry name" value="PROKAR_LIPOPROTEIN"/>
    <property type="match status" value="1"/>
</dbReference>
<sequence>MFDKYFQFDVPKQIKFLITIFALFLLTGCFNVSEDIWINSDQTARLVADVSISDKIVSFTESMGEFAKKDQSFNQQNSFSFGALKTFLDNNQNVKKSSIQEYSESGFRHYVVDTLIKDFHLLPQFSQQLILALDTNQGDIDNVSLDGSLFSFQDVNRKTVKFTQFFETVLNNPDFKQAFPEKEGDSNAIGKAFFSLILGDQYVTINLHAKKIGETNGRVSQDGTTVKWNFPITKLTEQNDLIADFSYR</sequence>
<organism evidence="1 2">
    <name type="scientific">Aphanizomenon flos-aquae WA102</name>
    <dbReference type="NCBI Taxonomy" id="1710896"/>
    <lineage>
        <taxon>Bacteria</taxon>
        <taxon>Bacillati</taxon>
        <taxon>Cyanobacteriota</taxon>
        <taxon>Cyanophyceae</taxon>
        <taxon>Nostocales</taxon>
        <taxon>Aphanizomenonaceae</taxon>
        <taxon>Aphanizomenon</taxon>
    </lineage>
</organism>